<evidence type="ECO:0000256" key="6">
    <source>
        <dbReference type="ARBA" id="ARBA00023016"/>
    </source>
</evidence>
<evidence type="ECO:0000256" key="3">
    <source>
        <dbReference type="ARBA" id="ARBA00022490"/>
    </source>
</evidence>
<dbReference type="InterPro" id="IPR016135">
    <property type="entry name" value="UBQ-conjugating_enzyme/RWD"/>
</dbReference>
<dbReference type="PROSITE" id="PS50908">
    <property type="entry name" value="RWD"/>
    <property type="match status" value="1"/>
</dbReference>
<dbReference type="SUPFAM" id="SSF54211">
    <property type="entry name" value="Ribosomal protein S5 domain 2-like"/>
    <property type="match status" value="1"/>
</dbReference>
<feature type="domain" description="RWD" evidence="8">
    <location>
        <begin position="13"/>
        <end position="116"/>
    </location>
</feature>
<dbReference type="InterPro" id="IPR023582">
    <property type="entry name" value="Impact"/>
</dbReference>
<dbReference type="CTD" id="55364"/>
<proteinExistence type="inferred from homology"/>
<dbReference type="SUPFAM" id="SSF54495">
    <property type="entry name" value="UBC-like"/>
    <property type="match status" value="1"/>
</dbReference>
<name>A0AAJ7TEP8_PETMA</name>
<sequence>MASAEDNTARQADEVEAMSSIYGDEWCTLDEAARSFCISVGNGQDPSRRLSVSLQITLPADYPGQAPPSYQLNGPWLTREDKRTVSARLEEIYSQNLGESVLFLWVECIREFVADASERSQPVWNRYRANQTEEDSDLVEEMLPTILNEENLRARDLEASDEFTGDEVPPIFHGETITDRRSTFQAHVAPVVTTKQVKLVLRKLLENKKLASATHTIMAYRIDCPVKHAFLQDCDDDGETAAGGRLLHLLQILDVRDAVVVVSRWYGGVMLGPDRFKHINNCARGVLVDNGFVQTAGDVAKDTAKPKKHKARKSKQ</sequence>
<protein>
    <submittedName>
        <fullName evidence="10">Protein IMPACT isoform X1</fullName>
    </submittedName>
</protein>
<dbReference type="PANTHER" id="PTHR16301:SF25">
    <property type="entry name" value="PROTEIN IMPACT"/>
    <property type="match status" value="1"/>
</dbReference>
<dbReference type="GO" id="GO:0140469">
    <property type="term" value="P:GCN2-mediated signaling"/>
    <property type="evidence" value="ECO:0007669"/>
    <property type="project" value="TreeGrafter"/>
</dbReference>
<evidence type="ECO:0000256" key="4">
    <source>
        <dbReference type="ARBA" id="ARBA00022491"/>
    </source>
</evidence>
<evidence type="ECO:0000256" key="1">
    <source>
        <dbReference type="ARBA" id="ARBA00004496"/>
    </source>
</evidence>
<dbReference type="AlphaFoldDB" id="A0AAJ7TEP8"/>
<evidence type="ECO:0000313" key="9">
    <source>
        <dbReference type="Proteomes" id="UP001318040"/>
    </source>
</evidence>
<evidence type="ECO:0000256" key="5">
    <source>
        <dbReference type="ARBA" id="ARBA00022845"/>
    </source>
</evidence>
<dbReference type="InterPro" id="IPR036956">
    <property type="entry name" value="Impact_N_sf"/>
</dbReference>
<dbReference type="InterPro" id="IPR006575">
    <property type="entry name" value="RWD_dom"/>
</dbReference>
<organism evidence="9 10">
    <name type="scientific">Petromyzon marinus</name>
    <name type="common">Sea lamprey</name>
    <dbReference type="NCBI Taxonomy" id="7757"/>
    <lineage>
        <taxon>Eukaryota</taxon>
        <taxon>Metazoa</taxon>
        <taxon>Chordata</taxon>
        <taxon>Craniata</taxon>
        <taxon>Vertebrata</taxon>
        <taxon>Cyclostomata</taxon>
        <taxon>Hyperoartia</taxon>
        <taxon>Petromyzontiformes</taxon>
        <taxon>Petromyzontidae</taxon>
        <taxon>Petromyzon</taxon>
    </lineage>
</organism>
<keyword evidence="9" id="KW-1185">Reference proteome</keyword>
<dbReference type="FunFam" id="3.30.230.30:FF:000001">
    <property type="entry name" value="IMPACT isoform 1"/>
    <property type="match status" value="1"/>
</dbReference>
<keyword evidence="3" id="KW-0963">Cytoplasm</keyword>
<dbReference type="Proteomes" id="UP001318040">
    <property type="component" value="Chromosome 25"/>
</dbReference>
<dbReference type="CDD" id="cd23821">
    <property type="entry name" value="RWD_IMPACT"/>
    <property type="match status" value="1"/>
</dbReference>
<dbReference type="SMART" id="SM00591">
    <property type="entry name" value="RWD"/>
    <property type="match status" value="1"/>
</dbReference>
<comment type="similarity">
    <text evidence="2">Belongs to the IMPACT family.</text>
</comment>
<dbReference type="InterPro" id="IPR001498">
    <property type="entry name" value="Impact_N"/>
</dbReference>
<dbReference type="RefSeq" id="XP_032816568.1">
    <property type="nucleotide sequence ID" value="XM_032960677.1"/>
</dbReference>
<dbReference type="Pfam" id="PF05773">
    <property type="entry name" value="RWD"/>
    <property type="match status" value="1"/>
</dbReference>
<dbReference type="InterPro" id="IPR020568">
    <property type="entry name" value="Ribosomal_Su5_D2-typ_SF"/>
</dbReference>
<evidence type="ECO:0000259" key="8">
    <source>
        <dbReference type="PROSITE" id="PS50908"/>
    </source>
</evidence>
<comment type="subcellular location">
    <subcellularLocation>
        <location evidence="1">Cytoplasm</location>
    </subcellularLocation>
</comment>
<comment type="subunit">
    <text evidence="7">Interacts with GCN1; prevents the interaction of GCN1 with EIF2AK4/GCN2 and inhibits EIF2AK4/GCN2 kinase activity. Interaction with RPL39; this interaction occurs in a GCN1-independent manner. Associates with ribosomes; this interaction occurs in a GCN1-independent manner. Associates with actin; this interaction occurs in a GCN1-independent manner.</text>
</comment>
<reference evidence="10" key="1">
    <citation type="submission" date="2025-08" db="UniProtKB">
        <authorList>
            <consortium name="RefSeq"/>
        </authorList>
    </citation>
    <scope>IDENTIFICATION</scope>
    <source>
        <tissue evidence="10">Sperm</tissue>
    </source>
</reference>
<keyword evidence="5" id="KW-0810">Translation regulation</keyword>
<keyword evidence="4" id="KW-0678">Repressor</keyword>
<evidence type="ECO:0000256" key="2">
    <source>
        <dbReference type="ARBA" id="ARBA00007665"/>
    </source>
</evidence>
<dbReference type="PROSITE" id="PS00910">
    <property type="entry name" value="UPF0029"/>
    <property type="match status" value="1"/>
</dbReference>
<dbReference type="Gene3D" id="3.30.230.30">
    <property type="entry name" value="Impact, N-terminal domain"/>
    <property type="match status" value="1"/>
</dbReference>
<evidence type="ECO:0000256" key="7">
    <source>
        <dbReference type="ARBA" id="ARBA00047127"/>
    </source>
</evidence>
<keyword evidence="6" id="KW-0346">Stress response</keyword>
<gene>
    <name evidence="10" type="primary">IMPACT</name>
</gene>
<dbReference type="Gene3D" id="3.10.110.10">
    <property type="entry name" value="Ubiquitin Conjugating Enzyme"/>
    <property type="match status" value="1"/>
</dbReference>
<dbReference type="KEGG" id="pmrn:116945957"/>
<accession>A0AAJ7TEP8</accession>
<dbReference type="GO" id="GO:0006446">
    <property type="term" value="P:regulation of translational initiation"/>
    <property type="evidence" value="ECO:0007669"/>
    <property type="project" value="TreeGrafter"/>
</dbReference>
<dbReference type="InterPro" id="IPR020569">
    <property type="entry name" value="UPF0029_Impact_CS"/>
</dbReference>
<evidence type="ECO:0000313" key="10">
    <source>
        <dbReference type="RefSeq" id="XP_032816568.1"/>
    </source>
</evidence>
<dbReference type="Pfam" id="PF01205">
    <property type="entry name" value="Impact_N"/>
    <property type="match status" value="1"/>
</dbReference>
<dbReference type="GO" id="GO:0005737">
    <property type="term" value="C:cytoplasm"/>
    <property type="evidence" value="ECO:0007669"/>
    <property type="project" value="UniProtKB-SubCell"/>
</dbReference>
<dbReference type="PANTHER" id="PTHR16301">
    <property type="entry name" value="IMPACT-RELATED"/>
    <property type="match status" value="1"/>
</dbReference>